<sequence>MVNKDSQNLASSAFLLDDDLRIPFSTEDIDMAIPVIDPSDITLPSCLSGHSCSQFLLRLHKETGPAVS</sequence>
<keyword evidence="2" id="KW-1185">Reference proteome</keyword>
<accession>A0ACB9RQ69</accession>
<protein>
    <submittedName>
        <fullName evidence="1">Uncharacterized protein</fullName>
    </submittedName>
</protein>
<proteinExistence type="predicted"/>
<organism evidence="1 2">
    <name type="scientific">Melastoma candidum</name>
    <dbReference type="NCBI Taxonomy" id="119954"/>
    <lineage>
        <taxon>Eukaryota</taxon>
        <taxon>Viridiplantae</taxon>
        <taxon>Streptophyta</taxon>
        <taxon>Embryophyta</taxon>
        <taxon>Tracheophyta</taxon>
        <taxon>Spermatophyta</taxon>
        <taxon>Magnoliopsida</taxon>
        <taxon>eudicotyledons</taxon>
        <taxon>Gunneridae</taxon>
        <taxon>Pentapetalae</taxon>
        <taxon>rosids</taxon>
        <taxon>malvids</taxon>
        <taxon>Myrtales</taxon>
        <taxon>Melastomataceae</taxon>
        <taxon>Melastomatoideae</taxon>
        <taxon>Melastomateae</taxon>
        <taxon>Melastoma</taxon>
    </lineage>
</organism>
<reference evidence="2" key="1">
    <citation type="journal article" date="2023" name="Front. Plant Sci.">
        <title>Chromosomal-level genome assembly of Melastoma candidum provides insights into trichome evolution.</title>
        <authorList>
            <person name="Zhong Y."/>
            <person name="Wu W."/>
            <person name="Sun C."/>
            <person name="Zou P."/>
            <person name="Liu Y."/>
            <person name="Dai S."/>
            <person name="Zhou R."/>
        </authorList>
    </citation>
    <scope>NUCLEOTIDE SEQUENCE [LARGE SCALE GENOMIC DNA]</scope>
</reference>
<name>A0ACB9RQ69_9MYRT</name>
<gene>
    <name evidence="1" type="ORF">MLD38_006983</name>
</gene>
<evidence type="ECO:0000313" key="1">
    <source>
        <dbReference type="EMBL" id="KAI4380840.1"/>
    </source>
</evidence>
<dbReference type="EMBL" id="CM042882">
    <property type="protein sequence ID" value="KAI4380840.1"/>
    <property type="molecule type" value="Genomic_DNA"/>
</dbReference>
<comment type="caution">
    <text evidence="1">The sequence shown here is derived from an EMBL/GenBank/DDBJ whole genome shotgun (WGS) entry which is preliminary data.</text>
</comment>
<dbReference type="Proteomes" id="UP001057402">
    <property type="component" value="Chromosome 3"/>
</dbReference>
<evidence type="ECO:0000313" key="2">
    <source>
        <dbReference type="Proteomes" id="UP001057402"/>
    </source>
</evidence>